<dbReference type="KEGG" id="lhf:JCM16775_1408"/>
<name>A0A510JHB7_9FUSO</name>
<dbReference type="InterPro" id="IPR011664">
    <property type="entry name" value="Abi_system_AbiD/AbiF-like"/>
</dbReference>
<evidence type="ECO:0000313" key="2">
    <source>
        <dbReference type="Proteomes" id="UP000321892"/>
    </source>
</evidence>
<proteinExistence type="predicted"/>
<dbReference type="EMBL" id="AP019823">
    <property type="protein sequence ID" value="BBM38699.1"/>
    <property type="molecule type" value="Genomic_DNA"/>
</dbReference>
<dbReference type="Proteomes" id="UP000321892">
    <property type="component" value="Chromosome"/>
</dbReference>
<dbReference type="OrthoDB" id="5363652at2"/>
<dbReference type="RefSeq" id="WP_026746219.1">
    <property type="nucleotide sequence ID" value="NZ_AP019823.1"/>
</dbReference>
<gene>
    <name evidence="1" type="ORF">JCM16775_1408</name>
</gene>
<evidence type="ECO:0000313" key="1">
    <source>
        <dbReference type="EMBL" id="BBM38699.1"/>
    </source>
</evidence>
<dbReference type="Pfam" id="PF07751">
    <property type="entry name" value="Abi_2"/>
    <property type="match status" value="1"/>
</dbReference>
<accession>A0A510JHB7</accession>
<sequence length="314" mass="37814">MDKPFKTFKEQVEILNGENGGKLRVKTDDETIYYLMRYNYYSIINFYKEPFLKGKDLNGNDIYKSGVHFNHLKALYDFDKSLRMLFFDVLTQLERVFKTAIAYYYSECYTNKESYLELDNYYVGIRNENTHLISHLVKKLNFLRNNKSNSIIKHYSTTKDNIPFWIVINFFTFGEMSRFYLILENRVQNKIISHFRNLYKNEYTNLPKLNNNFIKTFLRASSLFRNIAAHNERMYDFSSKNIVNINNIMGITNNKKQKLFTIYEGLKLFLSKEEYESLTKKLRELLSLLEFKLKDIIDINDILYKMDFPKDWHK</sequence>
<reference evidence="1 2" key="1">
    <citation type="submission" date="2019-07" db="EMBL/GenBank/DDBJ databases">
        <title>Complete Genome Sequence of Leptotrichia hofstadii Strain JCM16775.</title>
        <authorList>
            <person name="Watanabe S."/>
            <person name="Cui L."/>
        </authorList>
    </citation>
    <scope>NUCLEOTIDE SEQUENCE [LARGE SCALE GENOMIC DNA]</scope>
    <source>
        <strain evidence="1 2">JCM16775</strain>
    </source>
</reference>
<dbReference type="AlphaFoldDB" id="A0A510JHB7"/>
<protein>
    <submittedName>
        <fullName evidence="1">Abortive infection bacteriophage resistance protein</fullName>
    </submittedName>
</protein>
<keyword evidence="2" id="KW-1185">Reference proteome</keyword>
<organism evidence="1 2">
    <name type="scientific">Leptotrichia hofstadii</name>
    <dbReference type="NCBI Taxonomy" id="157688"/>
    <lineage>
        <taxon>Bacteria</taxon>
        <taxon>Fusobacteriati</taxon>
        <taxon>Fusobacteriota</taxon>
        <taxon>Fusobacteriia</taxon>
        <taxon>Fusobacteriales</taxon>
        <taxon>Leptotrichiaceae</taxon>
        <taxon>Leptotrichia</taxon>
    </lineage>
</organism>